<dbReference type="EMBL" id="CAMAPB010000028">
    <property type="protein sequence ID" value="CAH9059420.1"/>
    <property type="molecule type" value="Genomic_DNA"/>
</dbReference>
<dbReference type="InterPro" id="IPR001082">
    <property type="entry name" value="Pilin"/>
</dbReference>
<name>A0A9W4QYV2_PSEHA</name>
<dbReference type="PANTHER" id="PTHR30093:SF34">
    <property type="entry name" value="PREPILIN PEPTIDASE-DEPENDENT PROTEIN D"/>
    <property type="match status" value="1"/>
</dbReference>
<dbReference type="GO" id="GO:0007155">
    <property type="term" value="P:cell adhesion"/>
    <property type="evidence" value="ECO:0007669"/>
    <property type="project" value="InterPro"/>
</dbReference>
<evidence type="ECO:0000256" key="3">
    <source>
        <dbReference type="RuleBase" id="RU000389"/>
    </source>
</evidence>
<reference evidence="5" key="1">
    <citation type="submission" date="2022-07" db="EMBL/GenBank/DDBJ databases">
        <authorList>
            <person name="Criscuolo A."/>
        </authorList>
    </citation>
    <scope>NUCLEOTIDE SEQUENCE</scope>
    <source>
        <strain evidence="5">CIP103197</strain>
    </source>
</reference>
<accession>A0A9W4QYV2</accession>
<keyword evidence="4" id="KW-1133">Transmembrane helix</keyword>
<keyword evidence="4" id="KW-0472">Membrane</keyword>
<evidence type="ECO:0000256" key="4">
    <source>
        <dbReference type="SAM" id="Phobius"/>
    </source>
</evidence>
<dbReference type="PROSITE" id="PS00409">
    <property type="entry name" value="PROKAR_NTER_METHYL"/>
    <property type="match status" value="1"/>
</dbReference>
<dbReference type="Pfam" id="PF07963">
    <property type="entry name" value="N_methyl"/>
    <property type="match status" value="1"/>
</dbReference>
<evidence type="ECO:0000256" key="2">
    <source>
        <dbReference type="ARBA" id="ARBA00022481"/>
    </source>
</evidence>
<organism evidence="5 6">
    <name type="scientific">Pseudoalteromonas haloplanktis</name>
    <name type="common">Alteromonas haloplanktis</name>
    <dbReference type="NCBI Taxonomy" id="228"/>
    <lineage>
        <taxon>Bacteria</taxon>
        <taxon>Pseudomonadati</taxon>
        <taxon>Pseudomonadota</taxon>
        <taxon>Gammaproteobacteria</taxon>
        <taxon>Alteromonadales</taxon>
        <taxon>Pseudoalteromonadaceae</taxon>
        <taxon>Pseudoalteromonas</taxon>
    </lineage>
</organism>
<dbReference type="AlphaFoldDB" id="A0A9W4QYV2"/>
<comment type="caution">
    <text evidence="5">The sequence shown here is derived from an EMBL/GenBank/DDBJ whole genome shotgun (WGS) entry which is preliminary data.</text>
</comment>
<evidence type="ECO:0000313" key="6">
    <source>
        <dbReference type="Proteomes" id="UP001152447"/>
    </source>
</evidence>
<evidence type="ECO:0000256" key="1">
    <source>
        <dbReference type="ARBA" id="ARBA00005233"/>
    </source>
</evidence>
<dbReference type="SUPFAM" id="SSF54523">
    <property type="entry name" value="Pili subunits"/>
    <property type="match status" value="1"/>
</dbReference>
<dbReference type="RefSeq" id="WP_315942527.1">
    <property type="nucleotide sequence ID" value="NZ_CAMAPB010000028.1"/>
</dbReference>
<keyword evidence="2" id="KW-0488">Methylation</keyword>
<dbReference type="InterPro" id="IPR012902">
    <property type="entry name" value="N_methyl_site"/>
</dbReference>
<evidence type="ECO:0000313" key="5">
    <source>
        <dbReference type="EMBL" id="CAH9059420.1"/>
    </source>
</evidence>
<sequence>MKTMTQKHQGFTLIELMIVVAIIGILAAVALPAYKTYADKAKFSEVVLATGGAKSAADICIQTGTGGATATPGDCSTIPNVDGWESSPLVTSVDVTGTHTAAAGTGTVVITAISNGTFGTKTNPTVILTGTVANGTATWVMTGTCKDAGVC</sequence>
<dbReference type="InterPro" id="IPR045584">
    <property type="entry name" value="Pilin-like"/>
</dbReference>
<dbReference type="Proteomes" id="UP001152447">
    <property type="component" value="Unassembled WGS sequence"/>
</dbReference>
<dbReference type="PANTHER" id="PTHR30093">
    <property type="entry name" value="GENERAL SECRETION PATHWAY PROTEIN G"/>
    <property type="match status" value="1"/>
</dbReference>
<dbReference type="GO" id="GO:0043107">
    <property type="term" value="P:type IV pilus-dependent motility"/>
    <property type="evidence" value="ECO:0007669"/>
    <property type="project" value="TreeGrafter"/>
</dbReference>
<keyword evidence="4" id="KW-0812">Transmembrane</keyword>
<comment type="similarity">
    <text evidence="1 3">Belongs to the N-Me-Phe pilin family.</text>
</comment>
<dbReference type="Pfam" id="PF00114">
    <property type="entry name" value="Pilin"/>
    <property type="match status" value="1"/>
</dbReference>
<keyword evidence="6" id="KW-1185">Reference proteome</keyword>
<dbReference type="GO" id="GO:0044096">
    <property type="term" value="C:type IV pilus"/>
    <property type="evidence" value="ECO:0007669"/>
    <property type="project" value="TreeGrafter"/>
</dbReference>
<keyword evidence="3" id="KW-0281">Fimbrium</keyword>
<dbReference type="Gene3D" id="3.30.700.10">
    <property type="entry name" value="Glycoprotein, Type 4 Pilin"/>
    <property type="match status" value="1"/>
</dbReference>
<dbReference type="NCBIfam" id="TIGR02532">
    <property type="entry name" value="IV_pilin_GFxxxE"/>
    <property type="match status" value="1"/>
</dbReference>
<protein>
    <submittedName>
        <fullName evidence="5">Fimbrial protein</fullName>
    </submittedName>
</protein>
<proteinExistence type="inferred from homology"/>
<feature type="transmembrane region" description="Helical" evidence="4">
    <location>
        <begin position="12"/>
        <end position="34"/>
    </location>
</feature>
<gene>
    <name evidence="5" type="primary">pilE1</name>
    <name evidence="5" type="ORF">PSEHALCIP103_02057</name>
</gene>